<dbReference type="Pfam" id="PF12937">
    <property type="entry name" value="F-box-like"/>
    <property type="match status" value="1"/>
</dbReference>
<dbReference type="STRING" id="215250.A0A316YTG1"/>
<evidence type="ECO:0000313" key="4">
    <source>
        <dbReference type="Proteomes" id="UP000245768"/>
    </source>
</evidence>
<dbReference type="InterPro" id="IPR036047">
    <property type="entry name" value="F-box-like_dom_sf"/>
</dbReference>
<keyword evidence="4" id="KW-1185">Reference proteome</keyword>
<dbReference type="Gene3D" id="1.20.1280.50">
    <property type="match status" value="1"/>
</dbReference>
<accession>A0A316YTG1</accession>
<dbReference type="InParanoid" id="A0A316YTG1"/>
<dbReference type="EMBL" id="KZ819635">
    <property type="protein sequence ID" value="PWN92412.1"/>
    <property type="molecule type" value="Genomic_DNA"/>
</dbReference>
<reference evidence="3 4" key="1">
    <citation type="journal article" date="2018" name="Mol. Biol. Evol.">
        <title>Broad Genomic Sampling Reveals a Smut Pathogenic Ancestry of the Fungal Clade Ustilaginomycotina.</title>
        <authorList>
            <person name="Kijpornyongpan T."/>
            <person name="Mondo S.J."/>
            <person name="Barry K."/>
            <person name="Sandor L."/>
            <person name="Lee J."/>
            <person name="Lipzen A."/>
            <person name="Pangilinan J."/>
            <person name="LaButti K."/>
            <person name="Hainaut M."/>
            <person name="Henrissat B."/>
            <person name="Grigoriev I.V."/>
            <person name="Spatafora J.W."/>
            <person name="Aime M.C."/>
        </authorList>
    </citation>
    <scope>NUCLEOTIDE SEQUENCE [LARGE SCALE GENOMIC DNA]</scope>
    <source>
        <strain evidence="3 4">MCA 4198</strain>
    </source>
</reference>
<feature type="domain" description="F-box" evidence="2">
    <location>
        <begin position="1"/>
        <end position="48"/>
    </location>
</feature>
<dbReference type="OrthoDB" id="550575at2759"/>
<dbReference type="AlphaFoldDB" id="A0A316YTG1"/>
<dbReference type="SUPFAM" id="SSF81383">
    <property type="entry name" value="F-box domain"/>
    <property type="match status" value="1"/>
</dbReference>
<evidence type="ECO:0000313" key="3">
    <source>
        <dbReference type="EMBL" id="PWN92412.1"/>
    </source>
</evidence>
<dbReference type="Proteomes" id="UP000245768">
    <property type="component" value="Unassembled WGS sequence"/>
</dbReference>
<evidence type="ECO:0000259" key="2">
    <source>
        <dbReference type="PROSITE" id="PS50181"/>
    </source>
</evidence>
<gene>
    <name evidence="3" type="ORF">FA10DRAFT_91814</name>
</gene>
<feature type="compositionally biased region" description="Basic and acidic residues" evidence="1">
    <location>
        <begin position="698"/>
        <end position="707"/>
    </location>
</feature>
<dbReference type="PROSITE" id="PS50181">
    <property type="entry name" value="FBOX"/>
    <property type="match status" value="1"/>
</dbReference>
<protein>
    <recommendedName>
        <fullName evidence="2">F-box domain-containing protein</fullName>
    </recommendedName>
</protein>
<dbReference type="InterPro" id="IPR001810">
    <property type="entry name" value="F-box_dom"/>
</dbReference>
<dbReference type="GeneID" id="37047697"/>
<proteinExistence type="predicted"/>
<name>A0A316YTG1_9BASI</name>
<evidence type="ECO:0000256" key="1">
    <source>
        <dbReference type="SAM" id="MobiDB-lite"/>
    </source>
</evidence>
<sequence length="731" mass="80595">MGIQSLPAELLTHIATFLDPASLCRLEQTNKQWHTLVRESDNTCWSRHAIEQGETVGKNTAGGDLERAKRAAADGRTSLQDYIAVVRDRCVDEWFWSEATSWKDLFRRQRMLASNWKAKRPLARTSIVGYTPFKPSPHSRRVADPPAFRLGSQPIELPRALPSPLAWRARLDTATDANFVIMTFFEGGLRVVDASVSNRVEGVMGGDILWELPRWSVRQHAHLEYQKGVCCWDSESGIEVWKRWKLVHGTAGEPEPASKRGTLTKVATLPEIANTRGFMLNDDLHLTIVSSQGLFRTYDLSEKEPKLLYEHTIARGATGHIEHDSKVAIFSMGHAGYAIYDKASGNHLGNVCFGGTAAPQPGAAHEEALPAGSSTFLTDVLEKHAATNLFKADAENRLQAMTRAAGARDRDLTNFVRLKLQPGPLSSRRVPTAPMGGGAAAEADAQDGQLNDLFDEWRQRTGDRVPQRQNIFWRTSATTLERDEWGAAMVRQLPDGATLLVARSKAGRVLICSDMLGLLHCLSNETAEVVECKVRECLAIIETGGGGSTSAFYMGGWLSVHGGRAAFESDSTVFIAPLPTRRNTLPKVDSGDAKSPGSILAVDSRYKKQLDLPDWRTPIQISFLSLHDDALVTTFLHPANEFTPANIPHGGLGGQFGAGLSVRSFMSSFEMGTWETALLNSVRIIRLTPLVYAHEEKEWREIQQRRDDDDEEAVDKAAADSGPSHQDESEE</sequence>
<dbReference type="SMART" id="SM00256">
    <property type="entry name" value="FBOX"/>
    <property type="match status" value="1"/>
</dbReference>
<feature type="region of interest" description="Disordered" evidence="1">
    <location>
        <begin position="698"/>
        <end position="731"/>
    </location>
</feature>
<dbReference type="CDD" id="cd09917">
    <property type="entry name" value="F-box_SF"/>
    <property type="match status" value="1"/>
</dbReference>
<organism evidence="3 4">
    <name type="scientific">Acaromyces ingoldii</name>
    <dbReference type="NCBI Taxonomy" id="215250"/>
    <lineage>
        <taxon>Eukaryota</taxon>
        <taxon>Fungi</taxon>
        <taxon>Dikarya</taxon>
        <taxon>Basidiomycota</taxon>
        <taxon>Ustilaginomycotina</taxon>
        <taxon>Exobasidiomycetes</taxon>
        <taxon>Exobasidiales</taxon>
        <taxon>Cryptobasidiaceae</taxon>
        <taxon>Acaromyces</taxon>
    </lineage>
</organism>
<dbReference type="RefSeq" id="XP_025379610.1">
    <property type="nucleotide sequence ID" value="XM_025525781.1"/>
</dbReference>